<reference evidence="6" key="1">
    <citation type="submission" date="2020-08" db="EMBL/GenBank/DDBJ databases">
        <title>Genome sequencing and assembly of the red palm weevil Rhynchophorus ferrugineus.</title>
        <authorList>
            <person name="Dias G.B."/>
            <person name="Bergman C.M."/>
            <person name="Manee M."/>
        </authorList>
    </citation>
    <scope>NUCLEOTIDE SEQUENCE</scope>
    <source>
        <strain evidence="6">AA-2017</strain>
        <tissue evidence="6">Whole larva</tissue>
    </source>
</reference>
<dbReference type="AlphaFoldDB" id="A0A834ID64"/>
<feature type="domain" description="CMP/dCMP-type deaminase" evidence="5">
    <location>
        <begin position="13"/>
        <end position="126"/>
    </location>
</feature>
<dbReference type="InterPro" id="IPR002125">
    <property type="entry name" value="CMP_dCMP_dom"/>
</dbReference>
<dbReference type="EC" id="3.5.4.12" evidence="3"/>
<protein>
    <recommendedName>
        <fullName evidence="4">dCMP deaminase</fullName>
        <ecNumber evidence="3">3.5.4.12</ecNumber>
    </recommendedName>
    <alternativeName>
        <fullName evidence="4">dCMP deaminase</fullName>
    </alternativeName>
</protein>
<proteinExistence type="predicted"/>
<dbReference type="OrthoDB" id="6710946at2759"/>
<gene>
    <name evidence="6" type="ORF">GWI33_011156</name>
</gene>
<dbReference type="SUPFAM" id="SSF53927">
    <property type="entry name" value="Cytidine deaminase-like"/>
    <property type="match status" value="1"/>
</dbReference>
<keyword evidence="7" id="KW-1185">Reference proteome</keyword>
<evidence type="ECO:0000313" key="7">
    <source>
        <dbReference type="Proteomes" id="UP000625711"/>
    </source>
</evidence>
<evidence type="ECO:0000259" key="5">
    <source>
        <dbReference type="PROSITE" id="PS51747"/>
    </source>
</evidence>
<comment type="caution">
    <text evidence="6">The sequence shown here is derived from an EMBL/GenBank/DDBJ whole genome shotgun (WGS) entry which is preliminary data.</text>
</comment>
<dbReference type="GO" id="GO:0005737">
    <property type="term" value="C:cytoplasm"/>
    <property type="evidence" value="ECO:0007669"/>
    <property type="project" value="TreeGrafter"/>
</dbReference>
<dbReference type="PROSITE" id="PS51747">
    <property type="entry name" value="CYT_DCMP_DEAMINASES_2"/>
    <property type="match status" value="1"/>
</dbReference>
<dbReference type="InterPro" id="IPR016193">
    <property type="entry name" value="Cytidine_deaminase-like"/>
</dbReference>
<evidence type="ECO:0000256" key="3">
    <source>
        <dbReference type="ARBA" id="ARBA00038938"/>
    </source>
</evidence>
<sequence>MTDLGSSSQDYLKDDDYFMALAGLAAMRSKDPNNKVGACIIDSDQNVVSLGYVDVCHAIISAKANVADLKTCTIYINAYPCVECAKAIVQSGIKKVVYLQHGQKKRKETAPGKIFKAYTPSNRKIT</sequence>
<accession>A0A834ID64</accession>
<organism evidence="6 7">
    <name type="scientific">Rhynchophorus ferrugineus</name>
    <name type="common">Red palm weevil</name>
    <name type="synonym">Curculio ferrugineus</name>
    <dbReference type="NCBI Taxonomy" id="354439"/>
    <lineage>
        <taxon>Eukaryota</taxon>
        <taxon>Metazoa</taxon>
        <taxon>Ecdysozoa</taxon>
        <taxon>Arthropoda</taxon>
        <taxon>Hexapoda</taxon>
        <taxon>Insecta</taxon>
        <taxon>Pterygota</taxon>
        <taxon>Neoptera</taxon>
        <taxon>Endopterygota</taxon>
        <taxon>Coleoptera</taxon>
        <taxon>Polyphaga</taxon>
        <taxon>Cucujiformia</taxon>
        <taxon>Curculionidae</taxon>
        <taxon>Dryophthorinae</taxon>
        <taxon>Rhynchophorus</taxon>
    </lineage>
</organism>
<dbReference type="GO" id="GO:0004132">
    <property type="term" value="F:dCMP deaminase activity"/>
    <property type="evidence" value="ECO:0007669"/>
    <property type="project" value="TreeGrafter"/>
</dbReference>
<feature type="non-terminal residue" evidence="6">
    <location>
        <position position="126"/>
    </location>
</feature>
<evidence type="ECO:0000313" key="6">
    <source>
        <dbReference type="EMBL" id="KAF7275905.1"/>
    </source>
</evidence>
<evidence type="ECO:0000256" key="2">
    <source>
        <dbReference type="ARBA" id="ARBA00022801"/>
    </source>
</evidence>
<keyword evidence="1" id="KW-0545">Nucleotide biosynthesis</keyword>
<dbReference type="Proteomes" id="UP000625711">
    <property type="component" value="Unassembled WGS sequence"/>
</dbReference>
<evidence type="ECO:0000256" key="1">
    <source>
        <dbReference type="ARBA" id="ARBA00022727"/>
    </source>
</evidence>
<dbReference type="PANTHER" id="PTHR11086:SF18">
    <property type="entry name" value="DEOXYCYTIDYLATE DEAMINASE"/>
    <property type="match status" value="1"/>
</dbReference>
<dbReference type="Pfam" id="PF00383">
    <property type="entry name" value="dCMP_cyt_deam_1"/>
    <property type="match status" value="1"/>
</dbReference>
<dbReference type="Gene3D" id="3.40.140.10">
    <property type="entry name" value="Cytidine Deaminase, domain 2"/>
    <property type="match status" value="2"/>
</dbReference>
<evidence type="ECO:0000256" key="4">
    <source>
        <dbReference type="ARBA" id="ARBA00041763"/>
    </source>
</evidence>
<dbReference type="EMBL" id="JAACXV010008802">
    <property type="protein sequence ID" value="KAF7275905.1"/>
    <property type="molecule type" value="Genomic_DNA"/>
</dbReference>
<keyword evidence="2" id="KW-0378">Hydrolase</keyword>
<dbReference type="InterPro" id="IPR015517">
    <property type="entry name" value="dCMP_deaminase-rel"/>
</dbReference>
<dbReference type="PANTHER" id="PTHR11086">
    <property type="entry name" value="DEOXYCYTIDYLATE DEAMINASE-RELATED"/>
    <property type="match status" value="1"/>
</dbReference>
<name>A0A834ID64_RHYFE</name>